<evidence type="ECO:0000256" key="8">
    <source>
        <dbReference type="ARBA" id="ARBA00050508"/>
    </source>
</evidence>
<evidence type="ECO:0000256" key="9">
    <source>
        <dbReference type="RuleBase" id="RU003682"/>
    </source>
</evidence>
<reference evidence="13" key="3">
    <citation type="journal article" date="2020" name="Plant Biotechnol. J.">
        <title>The pomegranate (Punica granatum L.) draft genome dissects genetic divergence between soft- and hard-seeded cultivars.</title>
        <authorList>
            <person name="Luo X."/>
            <person name="Li H."/>
            <person name="Wu Z."/>
            <person name="Yao W."/>
            <person name="Zhao P."/>
            <person name="Cao D."/>
            <person name="Yu H."/>
            <person name="Li K."/>
            <person name="Poudel K."/>
            <person name="Zhao D."/>
            <person name="Zhang F."/>
            <person name="Xia X."/>
            <person name="Chen L."/>
            <person name="Wang Q."/>
            <person name="Jing D."/>
            <person name="Cao S."/>
        </authorList>
    </citation>
    <scope>NUCLEOTIDE SEQUENCE [LARGE SCALE GENOMIC DNA]</scope>
</reference>
<dbReference type="GO" id="GO:0009686">
    <property type="term" value="P:gibberellin biosynthetic process"/>
    <property type="evidence" value="ECO:0007669"/>
    <property type="project" value="UniProtKB-ARBA"/>
</dbReference>
<keyword evidence="4 9" id="KW-0560">Oxidoreductase</keyword>
<keyword evidence="13" id="KW-1185">Reference proteome</keyword>
<evidence type="ECO:0000313" key="13">
    <source>
        <dbReference type="Proteomes" id="UP000515151"/>
    </source>
</evidence>
<dbReference type="InterPro" id="IPR027443">
    <property type="entry name" value="IPNS-like_sf"/>
</dbReference>
<evidence type="ECO:0000256" key="4">
    <source>
        <dbReference type="ARBA" id="ARBA00023002"/>
    </source>
</evidence>
<sequence length="393" mass="44373">MADTSSHSVLSSPRDNALQTPYLHCSLSSPRLENPQKVPTQFLWPAEDVECALDELNEPLIDLQGFFLGDHESILCAAKEIKKACLSHGFFQVVNHGIDPRLIQGAYDNIGAFFRSPLETKLRATKKRGSLSGYSSAHSERFSSKLPWKETLSFGFAASSPDEEVIEYFKSALGPDFGQTGKVYQKYCEAMKDLALGIMELLAISLGVERLHYREFFEDSCSIMRCNYYPPCKEPSHVLGTGPHRDPNSLTILHEDQVGGLEVFTNGKWHKVRPHPDALVINIGDTFMALSNGRYRSCLHRAVVNEYKERMSLAFFFSPAVDKVVRPVQDLLHGDSVFPARKYPDFTWSVFLRFIRESYRADGDTLLHFSRWLLSQSPVMPSLQDPEMGRDPS</sequence>
<dbReference type="AlphaFoldDB" id="A0A218XJK3"/>
<accession>A0A218XJK3</accession>
<evidence type="ECO:0000256" key="2">
    <source>
        <dbReference type="ARBA" id="ARBA00004972"/>
    </source>
</evidence>
<comment type="pathway">
    <text evidence="2">Hormone biosynthesis.</text>
</comment>
<feature type="domain" description="Fe2OG dioxygenase" evidence="10">
    <location>
        <begin position="219"/>
        <end position="319"/>
    </location>
</feature>
<protein>
    <submittedName>
        <fullName evidence="14">Gibberellin 20 oxidase 2-like</fullName>
    </submittedName>
</protein>
<organism evidence="11 12">
    <name type="scientific">Punica granatum</name>
    <name type="common">Pomegranate</name>
    <dbReference type="NCBI Taxonomy" id="22663"/>
    <lineage>
        <taxon>Eukaryota</taxon>
        <taxon>Viridiplantae</taxon>
        <taxon>Streptophyta</taxon>
        <taxon>Embryophyta</taxon>
        <taxon>Tracheophyta</taxon>
        <taxon>Spermatophyta</taxon>
        <taxon>Magnoliopsida</taxon>
        <taxon>eudicotyledons</taxon>
        <taxon>Gunneridae</taxon>
        <taxon>Pentapetalae</taxon>
        <taxon>rosids</taxon>
        <taxon>malvids</taxon>
        <taxon>Myrtales</taxon>
        <taxon>Lythraceae</taxon>
        <taxon>Punica</taxon>
    </lineage>
</organism>
<dbReference type="InterPro" id="IPR050231">
    <property type="entry name" value="Iron_ascorbate_oxido_reductase"/>
</dbReference>
<comment type="pathway">
    <text evidence="6">Plant hormone biosynthesis; gibberellin biosynthesis.</text>
</comment>
<dbReference type="Gene3D" id="2.60.120.330">
    <property type="entry name" value="B-lactam Antibiotic, Isopenicillin N Synthase, Chain"/>
    <property type="match status" value="1"/>
</dbReference>
<dbReference type="Pfam" id="PF14226">
    <property type="entry name" value="DIOX_N"/>
    <property type="match status" value="1"/>
</dbReference>
<comment type="similarity">
    <text evidence="7">Belongs to the iron/ascorbate-dependent oxidoreductase family. GA20OX subfamily.</text>
</comment>
<dbReference type="GO" id="GO:0046872">
    <property type="term" value="F:metal ion binding"/>
    <property type="evidence" value="ECO:0007669"/>
    <property type="project" value="UniProtKB-KW"/>
</dbReference>
<evidence type="ECO:0000313" key="14">
    <source>
        <dbReference type="RefSeq" id="XP_031390887.1"/>
    </source>
</evidence>
<evidence type="ECO:0000256" key="7">
    <source>
        <dbReference type="ARBA" id="ARBA00043997"/>
    </source>
</evidence>
<dbReference type="RefSeq" id="XP_031390887.1">
    <property type="nucleotide sequence ID" value="XM_031535027.1"/>
</dbReference>
<dbReference type="InterPro" id="IPR044861">
    <property type="entry name" value="IPNS-like_FE2OG_OXY"/>
</dbReference>
<dbReference type="Proteomes" id="UP000515151">
    <property type="component" value="Chromosome 4"/>
</dbReference>
<reference evidence="12" key="1">
    <citation type="journal article" date="2017" name="Plant J.">
        <title>The pomegranate (Punica granatum L.) genome and the genomics of punicalagin biosynthesis.</title>
        <authorList>
            <person name="Qin G."/>
            <person name="Xu C."/>
            <person name="Ming R."/>
            <person name="Tang H."/>
            <person name="Guyot R."/>
            <person name="Kramer E.M."/>
            <person name="Hu Y."/>
            <person name="Yi X."/>
            <person name="Qi Y."/>
            <person name="Xu X."/>
            <person name="Gao Z."/>
            <person name="Pan H."/>
            <person name="Jian J."/>
            <person name="Tian Y."/>
            <person name="Yue Z."/>
            <person name="Xu Y."/>
        </authorList>
    </citation>
    <scope>NUCLEOTIDE SEQUENCE [LARGE SCALE GENOMIC DNA]</scope>
    <source>
        <strain evidence="12">cv. Dabenzi</strain>
    </source>
</reference>
<dbReference type="PANTHER" id="PTHR47990">
    <property type="entry name" value="2-OXOGLUTARATE (2OG) AND FE(II)-DEPENDENT OXYGENASE SUPERFAMILY PROTEIN-RELATED"/>
    <property type="match status" value="1"/>
</dbReference>
<reference evidence="14" key="4">
    <citation type="submission" date="2025-04" db="UniProtKB">
        <authorList>
            <consortium name="RefSeq"/>
        </authorList>
    </citation>
    <scope>IDENTIFICATION</scope>
    <source>
        <tissue evidence="14">Leaf</tissue>
    </source>
</reference>
<evidence type="ECO:0000256" key="6">
    <source>
        <dbReference type="ARBA" id="ARBA00037909"/>
    </source>
</evidence>
<evidence type="ECO:0000256" key="3">
    <source>
        <dbReference type="ARBA" id="ARBA00022723"/>
    </source>
</evidence>
<dbReference type="Proteomes" id="UP000197138">
    <property type="component" value="Unassembled WGS sequence"/>
</dbReference>
<gene>
    <name evidence="14" type="primary">LOC116203336</name>
    <name evidence="11" type="ORF">CDL15_Pgr027924</name>
</gene>
<reference evidence="11" key="2">
    <citation type="submission" date="2017-06" db="EMBL/GenBank/DDBJ databases">
        <title>The pomegranate genome and the genomics of punicalagin biosynthesis.</title>
        <authorList>
            <person name="Xu C."/>
        </authorList>
    </citation>
    <scope>NUCLEOTIDE SEQUENCE [LARGE SCALE GENOMIC DNA]</scope>
    <source>
        <tissue evidence="11">Fresh leaf</tissue>
    </source>
</reference>
<dbReference type="FunFam" id="2.60.120.330:FF:000003">
    <property type="entry name" value="Gibberellin 20 oxidase 2"/>
    <property type="match status" value="1"/>
</dbReference>
<keyword evidence="5 9" id="KW-0408">Iron</keyword>
<dbReference type="EMBL" id="MTKT01001287">
    <property type="protein sequence ID" value="OWM85137.1"/>
    <property type="molecule type" value="Genomic_DNA"/>
</dbReference>
<dbReference type="OrthoDB" id="288590at2759"/>
<dbReference type="PRINTS" id="PR00682">
    <property type="entry name" value="IPNSYNTHASE"/>
</dbReference>
<evidence type="ECO:0000259" key="10">
    <source>
        <dbReference type="PROSITE" id="PS51471"/>
    </source>
</evidence>
<dbReference type="SUPFAM" id="SSF51197">
    <property type="entry name" value="Clavaminate synthase-like"/>
    <property type="match status" value="1"/>
</dbReference>
<comment type="catalytic activity">
    <reaction evidence="8">
        <text>gibberellin A12 + 2 2-oxoglutarate + 3 O2 + H(+) = gibberellin A9 + 2 succinate + 3 CO2 + 2 H2O</text>
        <dbReference type="Rhea" id="RHEA:60772"/>
        <dbReference type="ChEBI" id="CHEBI:15377"/>
        <dbReference type="ChEBI" id="CHEBI:15378"/>
        <dbReference type="ChEBI" id="CHEBI:15379"/>
        <dbReference type="ChEBI" id="CHEBI:16526"/>
        <dbReference type="ChEBI" id="CHEBI:16810"/>
        <dbReference type="ChEBI" id="CHEBI:30031"/>
        <dbReference type="ChEBI" id="CHEBI:58627"/>
        <dbReference type="ChEBI" id="CHEBI:73255"/>
    </reaction>
    <physiologicalReaction direction="left-to-right" evidence="8">
        <dbReference type="Rhea" id="RHEA:60773"/>
    </physiologicalReaction>
</comment>
<name>A0A218XJK3_PUNGR</name>
<dbReference type="PROSITE" id="PS51471">
    <property type="entry name" value="FE2OG_OXY"/>
    <property type="match status" value="1"/>
</dbReference>
<proteinExistence type="inferred from homology"/>
<dbReference type="Pfam" id="PF03171">
    <property type="entry name" value="2OG-FeII_Oxy"/>
    <property type="match status" value="1"/>
</dbReference>
<dbReference type="GeneID" id="116203336"/>
<evidence type="ECO:0000313" key="12">
    <source>
        <dbReference type="Proteomes" id="UP000197138"/>
    </source>
</evidence>
<comment type="cofactor">
    <cofactor evidence="1">
        <name>L-ascorbate</name>
        <dbReference type="ChEBI" id="CHEBI:38290"/>
    </cofactor>
</comment>
<keyword evidence="3 9" id="KW-0479">Metal-binding</keyword>
<evidence type="ECO:0000313" key="11">
    <source>
        <dbReference type="EMBL" id="OWM85137.1"/>
    </source>
</evidence>
<evidence type="ECO:0000256" key="1">
    <source>
        <dbReference type="ARBA" id="ARBA00001961"/>
    </source>
</evidence>
<dbReference type="GO" id="GO:0045544">
    <property type="term" value="F:gibberellin 20-oxidase activity"/>
    <property type="evidence" value="ECO:0007669"/>
    <property type="project" value="UniProtKB-ARBA"/>
</dbReference>
<dbReference type="InterPro" id="IPR026992">
    <property type="entry name" value="DIOX_N"/>
</dbReference>
<dbReference type="InterPro" id="IPR005123">
    <property type="entry name" value="Oxoglu/Fe-dep_dioxygenase_dom"/>
</dbReference>
<evidence type="ECO:0000256" key="5">
    <source>
        <dbReference type="ARBA" id="ARBA00023004"/>
    </source>
</evidence>